<protein>
    <submittedName>
        <fullName evidence="1">Uncharacterized protein</fullName>
    </submittedName>
</protein>
<organism evidence="1 2">
    <name type="scientific">Senna tora</name>
    <dbReference type="NCBI Taxonomy" id="362788"/>
    <lineage>
        <taxon>Eukaryota</taxon>
        <taxon>Viridiplantae</taxon>
        <taxon>Streptophyta</taxon>
        <taxon>Embryophyta</taxon>
        <taxon>Tracheophyta</taxon>
        <taxon>Spermatophyta</taxon>
        <taxon>Magnoliopsida</taxon>
        <taxon>eudicotyledons</taxon>
        <taxon>Gunneridae</taxon>
        <taxon>Pentapetalae</taxon>
        <taxon>rosids</taxon>
        <taxon>fabids</taxon>
        <taxon>Fabales</taxon>
        <taxon>Fabaceae</taxon>
        <taxon>Caesalpinioideae</taxon>
        <taxon>Cassia clade</taxon>
        <taxon>Senna</taxon>
    </lineage>
</organism>
<evidence type="ECO:0000313" key="1">
    <source>
        <dbReference type="EMBL" id="KAF7842279.1"/>
    </source>
</evidence>
<dbReference type="AlphaFoldDB" id="A0A835CHD0"/>
<comment type="caution">
    <text evidence="1">The sequence shown here is derived from an EMBL/GenBank/DDBJ whole genome shotgun (WGS) entry which is preliminary data.</text>
</comment>
<gene>
    <name evidence="1" type="ORF">G2W53_004577</name>
</gene>
<reference evidence="1" key="1">
    <citation type="submission" date="2020-09" db="EMBL/GenBank/DDBJ databases">
        <title>Genome-Enabled Discovery of Anthraquinone Biosynthesis in Senna tora.</title>
        <authorList>
            <person name="Kang S.-H."/>
            <person name="Pandey R.P."/>
            <person name="Lee C.-M."/>
            <person name="Sim J.-S."/>
            <person name="Jeong J.-T."/>
            <person name="Choi B.-S."/>
            <person name="Jung M."/>
            <person name="Ginzburg D."/>
            <person name="Zhao K."/>
            <person name="Won S.Y."/>
            <person name="Oh T.-J."/>
            <person name="Yu Y."/>
            <person name="Kim N.-H."/>
            <person name="Lee O.R."/>
            <person name="Lee T.-H."/>
            <person name="Bashyal P."/>
            <person name="Kim T.-S."/>
            <person name="Lee W.-H."/>
            <person name="Kawkins C."/>
            <person name="Kim C.-K."/>
            <person name="Kim J.S."/>
            <person name="Ahn B.O."/>
            <person name="Rhee S.Y."/>
            <person name="Sohng J.K."/>
        </authorList>
    </citation>
    <scope>NUCLEOTIDE SEQUENCE</scope>
    <source>
        <tissue evidence="1">Leaf</tissue>
    </source>
</reference>
<keyword evidence="2" id="KW-1185">Reference proteome</keyword>
<accession>A0A835CHD0</accession>
<evidence type="ECO:0000313" key="2">
    <source>
        <dbReference type="Proteomes" id="UP000634136"/>
    </source>
</evidence>
<dbReference type="Proteomes" id="UP000634136">
    <property type="component" value="Unassembled WGS sequence"/>
</dbReference>
<sequence>MKFKPILFPNNLTINDMRHGLHHSSYSSCDISNLGHGLKQLVFEGDLRQDVLNSVQNLHILCTGLQILGSIRPYPFHASPRVLEKVMEMAEEICRRMELVVMGMEEVVTYRRMEEEVIEMEVEGTCRRMEVVVMEMEGVETYRLMEEGNYKRMGVVVIDDADGGGGNL</sequence>
<name>A0A835CHD0_9FABA</name>
<dbReference type="EMBL" id="JAAIUW010000002">
    <property type="protein sequence ID" value="KAF7842279.1"/>
    <property type="molecule type" value="Genomic_DNA"/>
</dbReference>
<proteinExistence type="predicted"/>